<feature type="compositionally biased region" description="Low complexity" evidence="1">
    <location>
        <begin position="227"/>
        <end position="236"/>
    </location>
</feature>
<dbReference type="RefSeq" id="WP_221600199.1">
    <property type="nucleotide sequence ID" value="NZ_JAIGNU010000001.1"/>
</dbReference>
<protein>
    <submittedName>
        <fullName evidence="2">Uncharacterized protein</fullName>
    </submittedName>
</protein>
<keyword evidence="3" id="KW-1185">Reference proteome</keyword>
<name>A0ABS7JRA2_9SPHN</name>
<gene>
    <name evidence="2" type="ORF">K3181_01660</name>
</gene>
<evidence type="ECO:0000313" key="2">
    <source>
        <dbReference type="EMBL" id="MBX7500148.1"/>
    </source>
</evidence>
<evidence type="ECO:0000256" key="1">
    <source>
        <dbReference type="SAM" id="MobiDB-lite"/>
    </source>
</evidence>
<sequence>MCILPGVMPNSDHPTPSRKIARQATSAVAFTADEPDEDDPLLAFAPFLHRQPRRNSITPDLQRRFVATLAATGIVKVAARHIGKSLEALYRLRHRPGAEGFAEAWDAALARGVRRLEDIALERAMLGTPTPLVSGGKLLGLWNKPDNNLLRFLLRNRLPESYGGGALAPGQPAYEAVRAELEAGFAARMADYVRERDAADAKCEREREARLEEAERAEAEWEEEQARLAAEAATARTPEEEERETRLFMLSRWSLKDLQERIDW</sequence>
<comment type="caution">
    <text evidence="2">The sequence shown here is derived from an EMBL/GenBank/DDBJ whole genome shotgun (WGS) entry which is preliminary data.</text>
</comment>
<dbReference type="EMBL" id="JAIGNU010000001">
    <property type="protein sequence ID" value="MBX7500148.1"/>
    <property type="molecule type" value="Genomic_DNA"/>
</dbReference>
<feature type="region of interest" description="Disordered" evidence="1">
    <location>
        <begin position="214"/>
        <end position="243"/>
    </location>
</feature>
<evidence type="ECO:0000313" key="3">
    <source>
        <dbReference type="Proteomes" id="UP000782554"/>
    </source>
</evidence>
<accession>A0ABS7JRA2</accession>
<dbReference type="Proteomes" id="UP000782554">
    <property type="component" value="Unassembled WGS sequence"/>
</dbReference>
<organism evidence="2 3">
    <name type="scientific">Qipengyuania mesophila</name>
    <dbReference type="NCBI Taxonomy" id="2867246"/>
    <lineage>
        <taxon>Bacteria</taxon>
        <taxon>Pseudomonadati</taxon>
        <taxon>Pseudomonadota</taxon>
        <taxon>Alphaproteobacteria</taxon>
        <taxon>Sphingomonadales</taxon>
        <taxon>Erythrobacteraceae</taxon>
        <taxon>Qipengyuania</taxon>
    </lineage>
</organism>
<reference evidence="2 3" key="1">
    <citation type="submission" date="2021-08" db="EMBL/GenBank/DDBJ databases">
        <title>Comparative Genomics Analysis of the Genus Qipengyuania Reveals Extensive Genetic Diversity and Metabolic Versatility, Including the Description of Fifteen Novel Species.</title>
        <authorList>
            <person name="Liu Y."/>
        </authorList>
    </citation>
    <scope>NUCLEOTIDE SEQUENCE [LARGE SCALE GENOMIC DNA]</scope>
    <source>
        <strain evidence="2 3">YG27</strain>
    </source>
</reference>
<proteinExistence type="predicted"/>